<sequence>MSQQFPDVPPGTPRREARIAAAVVTLDRPEDLSVLLDAFARQSRPIESVILVDAGAADVRELAEAADVPVTYVRSEVNLGGAGGFALAILGALASGAEWIWIMDDDAHPEDTGTLGALLDAAADRSLEAVLPLVITPDDPSRLSFHFRVDGRSTHDRETVEAAGFRMGVGHFFNGALVHRDVFYTVGLPDLRLFLRGDETDFMLRLRRAGVRFGTVTTAALRHPSAEVELQHVIGDRLHVLIPETETKRFYFYRNRGQLIRRYRRVRSLVADGVGYPLYFLRRGDVAGLTAWARPFVAGLRNRSFGPPWTLPR</sequence>
<dbReference type="InterPro" id="IPR001173">
    <property type="entry name" value="Glyco_trans_2-like"/>
</dbReference>
<keyword evidence="3" id="KW-0328">Glycosyltransferase</keyword>
<dbReference type="EMBL" id="MRDE01000064">
    <property type="protein sequence ID" value="OMH24091.1"/>
    <property type="molecule type" value="Genomic_DNA"/>
</dbReference>
<dbReference type="InterPro" id="IPR029044">
    <property type="entry name" value="Nucleotide-diphossugar_trans"/>
</dbReference>
<evidence type="ECO:0000256" key="3">
    <source>
        <dbReference type="ARBA" id="ARBA00022676"/>
    </source>
</evidence>
<evidence type="ECO:0000313" key="7">
    <source>
        <dbReference type="Proteomes" id="UP000187085"/>
    </source>
</evidence>
<evidence type="ECO:0000259" key="5">
    <source>
        <dbReference type="Pfam" id="PF00535"/>
    </source>
</evidence>
<dbReference type="Gene3D" id="3.90.550.60">
    <property type="match status" value="1"/>
</dbReference>
<dbReference type="RefSeq" id="WP_076704187.1">
    <property type="nucleotide sequence ID" value="NZ_MRDE01000064.1"/>
</dbReference>
<comment type="pathway">
    <text evidence="1">Cell wall biogenesis; cell wall polysaccharide biosynthesis.</text>
</comment>
<dbReference type="Pfam" id="PF00535">
    <property type="entry name" value="Glycos_transf_2"/>
    <property type="match status" value="1"/>
</dbReference>
<comment type="similarity">
    <text evidence="2">Belongs to the glycosyltransferase 2 family.</text>
</comment>
<dbReference type="Proteomes" id="UP000187085">
    <property type="component" value="Unassembled WGS sequence"/>
</dbReference>
<dbReference type="OrthoDB" id="7665907at2"/>
<reference evidence="6 7" key="1">
    <citation type="submission" date="2016-12" db="EMBL/GenBank/DDBJ databases">
        <title>Draft genome of Tersicoccus phoenicis 1P05MA.</title>
        <authorList>
            <person name="Nakajima Y."/>
            <person name="Yoshizawa S."/>
            <person name="Nakamura K."/>
            <person name="Ogura Y."/>
            <person name="Hayashi T."/>
            <person name="Kogure K."/>
        </authorList>
    </citation>
    <scope>NUCLEOTIDE SEQUENCE [LARGE SCALE GENOMIC DNA]</scope>
    <source>
        <strain evidence="6 7">1p05MA</strain>
    </source>
</reference>
<gene>
    <name evidence="6" type="ORF">BKD30_09240</name>
</gene>
<evidence type="ECO:0000256" key="1">
    <source>
        <dbReference type="ARBA" id="ARBA00004776"/>
    </source>
</evidence>
<organism evidence="6 7">
    <name type="scientific">Tersicoccus phoenicis</name>
    <dbReference type="NCBI Taxonomy" id="554083"/>
    <lineage>
        <taxon>Bacteria</taxon>
        <taxon>Bacillati</taxon>
        <taxon>Actinomycetota</taxon>
        <taxon>Actinomycetes</taxon>
        <taxon>Micrococcales</taxon>
        <taxon>Micrococcaceae</taxon>
        <taxon>Tersicoccus</taxon>
    </lineage>
</organism>
<dbReference type="GO" id="GO:0016757">
    <property type="term" value="F:glycosyltransferase activity"/>
    <property type="evidence" value="ECO:0007669"/>
    <property type="project" value="UniProtKB-KW"/>
</dbReference>
<evidence type="ECO:0000256" key="2">
    <source>
        <dbReference type="ARBA" id="ARBA00006739"/>
    </source>
</evidence>
<accession>A0A1R1L9B9</accession>
<dbReference type="SUPFAM" id="SSF53448">
    <property type="entry name" value="Nucleotide-diphospho-sugar transferases"/>
    <property type="match status" value="1"/>
</dbReference>
<comment type="caution">
    <text evidence="6">The sequence shown here is derived from an EMBL/GenBank/DDBJ whole genome shotgun (WGS) entry which is preliminary data.</text>
</comment>
<proteinExistence type="inferred from homology"/>
<feature type="domain" description="Glycosyltransferase 2-like" evidence="5">
    <location>
        <begin position="23"/>
        <end position="145"/>
    </location>
</feature>
<dbReference type="AlphaFoldDB" id="A0A1R1L9B9"/>
<dbReference type="STRING" id="554083.BKD30_09240"/>
<keyword evidence="7" id="KW-1185">Reference proteome</keyword>
<dbReference type="PANTHER" id="PTHR43179">
    <property type="entry name" value="RHAMNOSYLTRANSFERASE WBBL"/>
    <property type="match status" value="1"/>
</dbReference>
<protein>
    <submittedName>
        <fullName evidence="6">Glycosyl transferase</fullName>
    </submittedName>
</protein>
<evidence type="ECO:0000256" key="4">
    <source>
        <dbReference type="ARBA" id="ARBA00022679"/>
    </source>
</evidence>
<name>A0A1R1L9B9_9MICC</name>
<evidence type="ECO:0000313" key="6">
    <source>
        <dbReference type="EMBL" id="OMH24091.1"/>
    </source>
</evidence>
<keyword evidence="4 6" id="KW-0808">Transferase</keyword>
<dbReference type="PANTHER" id="PTHR43179:SF12">
    <property type="entry name" value="GALACTOFURANOSYLTRANSFERASE GLFT2"/>
    <property type="match status" value="1"/>
</dbReference>